<keyword evidence="1" id="KW-0472">Membrane</keyword>
<dbReference type="RefSeq" id="WP_377177582.1">
    <property type="nucleotide sequence ID" value="NZ_JBHUJB010000021.1"/>
</dbReference>
<dbReference type="EMBL" id="JBHUJB010000021">
    <property type="protein sequence ID" value="MFD2158207.1"/>
    <property type="molecule type" value="Genomic_DNA"/>
</dbReference>
<name>A0ABW4Z8N5_9BACT</name>
<accession>A0ABW4Z8N5</accession>
<proteinExistence type="predicted"/>
<organism evidence="2 3">
    <name type="scientific">Rubritalea tangerina</name>
    <dbReference type="NCBI Taxonomy" id="430798"/>
    <lineage>
        <taxon>Bacteria</taxon>
        <taxon>Pseudomonadati</taxon>
        <taxon>Verrucomicrobiota</taxon>
        <taxon>Verrucomicrobiia</taxon>
        <taxon>Verrucomicrobiales</taxon>
        <taxon>Rubritaleaceae</taxon>
        <taxon>Rubritalea</taxon>
    </lineage>
</organism>
<evidence type="ECO:0000256" key="1">
    <source>
        <dbReference type="SAM" id="Phobius"/>
    </source>
</evidence>
<evidence type="ECO:0000313" key="3">
    <source>
        <dbReference type="Proteomes" id="UP001597389"/>
    </source>
</evidence>
<keyword evidence="1" id="KW-1133">Transmembrane helix</keyword>
<dbReference type="Proteomes" id="UP001597389">
    <property type="component" value="Unassembled WGS sequence"/>
</dbReference>
<reference evidence="3" key="1">
    <citation type="journal article" date="2019" name="Int. J. Syst. Evol. Microbiol.">
        <title>The Global Catalogue of Microorganisms (GCM) 10K type strain sequencing project: providing services to taxonomists for standard genome sequencing and annotation.</title>
        <authorList>
            <consortium name="The Broad Institute Genomics Platform"/>
            <consortium name="The Broad Institute Genome Sequencing Center for Infectious Disease"/>
            <person name="Wu L."/>
            <person name="Ma J."/>
        </authorList>
    </citation>
    <scope>NUCLEOTIDE SEQUENCE [LARGE SCALE GENOMIC DNA]</scope>
    <source>
        <strain evidence="3">CCUG 57942</strain>
    </source>
</reference>
<feature type="transmembrane region" description="Helical" evidence="1">
    <location>
        <begin position="40"/>
        <end position="61"/>
    </location>
</feature>
<evidence type="ECO:0000313" key="2">
    <source>
        <dbReference type="EMBL" id="MFD2158207.1"/>
    </source>
</evidence>
<keyword evidence="1" id="KW-0812">Transmembrane</keyword>
<comment type="caution">
    <text evidence="2">The sequence shown here is derived from an EMBL/GenBank/DDBJ whole genome shotgun (WGS) entry which is preliminary data.</text>
</comment>
<gene>
    <name evidence="2" type="ORF">ACFSW8_04795</name>
</gene>
<sequence>MPSFGLLVLVMSSAVGYGALNELVEFYIQLWFLQGAAGSYGAICWDMSAVCLGALLAAISIKLRNL</sequence>
<evidence type="ECO:0008006" key="4">
    <source>
        <dbReference type="Google" id="ProtNLM"/>
    </source>
</evidence>
<keyword evidence="3" id="KW-1185">Reference proteome</keyword>
<protein>
    <recommendedName>
        <fullName evidence="4">DUF2809 domain-containing protein</fullName>
    </recommendedName>
</protein>